<sequence>MGGVSFAPAPGYPGYVVASDGTVYGPQGELKPKAGSTGYLTVSLGSRAHGTGRQVSLHRLTLWAFAGPPPGPGYDCDHVDGDPFNNDVSNLRWLGARENRSKAGSANAAAKLTEDEMREIRRLRLEGATGVCLAKRYGVSPTMISAIVRRRAWTHI</sequence>
<keyword evidence="3" id="KW-1185">Reference proteome</keyword>
<keyword evidence="2" id="KW-0255">Endonuclease</keyword>
<evidence type="ECO:0000259" key="1">
    <source>
        <dbReference type="SMART" id="SM00507"/>
    </source>
</evidence>
<dbReference type="InterPro" id="IPR044925">
    <property type="entry name" value="His-Me_finger_sf"/>
</dbReference>
<accession>A0ABW7BBU3</accession>
<dbReference type="SUPFAM" id="SSF54060">
    <property type="entry name" value="His-Me finger endonucleases"/>
    <property type="match status" value="1"/>
</dbReference>
<dbReference type="SMART" id="SM00507">
    <property type="entry name" value="HNHc"/>
    <property type="match status" value="1"/>
</dbReference>
<dbReference type="Pfam" id="PF13392">
    <property type="entry name" value="HNH_3"/>
    <property type="match status" value="1"/>
</dbReference>
<organism evidence="2 3">
    <name type="scientific">Streptomyces cinerochromogenes</name>
    <dbReference type="NCBI Taxonomy" id="66422"/>
    <lineage>
        <taxon>Bacteria</taxon>
        <taxon>Bacillati</taxon>
        <taxon>Actinomycetota</taxon>
        <taxon>Actinomycetes</taxon>
        <taxon>Kitasatosporales</taxon>
        <taxon>Streptomycetaceae</taxon>
        <taxon>Streptomyces</taxon>
    </lineage>
</organism>
<name>A0ABW7BBU3_9ACTN</name>
<reference evidence="2 3" key="1">
    <citation type="submission" date="2024-10" db="EMBL/GenBank/DDBJ databases">
        <title>The Natural Products Discovery Center: Release of the First 8490 Sequenced Strains for Exploring Actinobacteria Biosynthetic Diversity.</title>
        <authorList>
            <person name="Kalkreuter E."/>
            <person name="Kautsar S.A."/>
            <person name="Yang D."/>
            <person name="Bader C.D."/>
            <person name="Teijaro C.N."/>
            <person name="Fluegel L."/>
            <person name="Davis C.M."/>
            <person name="Simpson J.R."/>
            <person name="Lauterbach L."/>
            <person name="Steele A.D."/>
            <person name="Gui C."/>
            <person name="Meng S."/>
            <person name="Li G."/>
            <person name="Viehrig K."/>
            <person name="Ye F."/>
            <person name="Su P."/>
            <person name="Kiefer A.F."/>
            <person name="Nichols A."/>
            <person name="Cepeda A.J."/>
            <person name="Yan W."/>
            <person name="Fan B."/>
            <person name="Jiang Y."/>
            <person name="Adhikari A."/>
            <person name="Zheng C.-J."/>
            <person name="Schuster L."/>
            <person name="Cowan T.M."/>
            <person name="Smanski M.J."/>
            <person name="Chevrette M.G."/>
            <person name="De Carvalho L.P.S."/>
            <person name="Shen B."/>
        </authorList>
    </citation>
    <scope>NUCLEOTIDE SEQUENCE [LARGE SCALE GENOMIC DNA]</scope>
    <source>
        <strain evidence="2 3">NPDC048320</strain>
    </source>
</reference>
<proteinExistence type="predicted"/>
<feature type="domain" description="HNH nuclease" evidence="1">
    <location>
        <begin position="51"/>
        <end position="100"/>
    </location>
</feature>
<evidence type="ECO:0000313" key="2">
    <source>
        <dbReference type="EMBL" id="MFG3014335.1"/>
    </source>
</evidence>
<dbReference type="RefSeq" id="WP_392820936.1">
    <property type="nucleotide sequence ID" value="NZ_JBICYV010000015.1"/>
</dbReference>
<evidence type="ECO:0000313" key="3">
    <source>
        <dbReference type="Proteomes" id="UP001604267"/>
    </source>
</evidence>
<gene>
    <name evidence="2" type="ORF">ACGFZB_28730</name>
</gene>
<comment type="caution">
    <text evidence="2">The sequence shown here is derived from an EMBL/GenBank/DDBJ whole genome shotgun (WGS) entry which is preliminary data.</text>
</comment>
<dbReference type="GO" id="GO:0004519">
    <property type="term" value="F:endonuclease activity"/>
    <property type="evidence" value="ECO:0007669"/>
    <property type="project" value="UniProtKB-KW"/>
</dbReference>
<dbReference type="InterPro" id="IPR003615">
    <property type="entry name" value="HNH_nuc"/>
</dbReference>
<dbReference type="Proteomes" id="UP001604267">
    <property type="component" value="Unassembled WGS sequence"/>
</dbReference>
<dbReference type="EMBL" id="JBICYV010000015">
    <property type="protein sequence ID" value="MFG3014335.1"/>
    <property type="molecule type" value="Genomic_DNA"/>
</dbReference>
<keyword evidence="2" id="KW-0378">Hydrolase</keyword>
<protein>
    <submittedName>
        <fullName evidence="2">HNH endonuclease</fullName>
    </submittedName>
</protein>
<dbReference type="Gene3D" id="3.90.75.20">
    <property type="match status" value="1"/>
</dbReference>
<keyword evidence="2" id="KW-0540">Nuclease</keyword>